<comment type="caution">
    <text evidence="2">The sequence shown here is derived from an EMBL/GenBank/DDBJ whole genome shotgun (WGS) entry which is preliminary data.</text>
</comment>
<protein>
    <recommendedName>
        <fullName evidence="4">Holin</fullName>
    </recommendedName>
</protein>
<evidence type="ECO:0008006" key="4">
    <source>
        <dbReference type="Google" id="ProtNLM"/>
    </source>
</evidence>
<sequence length="102" mass="11379">MFHDFWLSIKKLWTATRRLELRSKAAKAAQAEQFLAIGKGLYALAVAIPVTELHSTGWEEWSQLEWISTIGITAFVVCCLGGLTSRAGLKMLDEIEVAKVEK</sequence>
<reference evidence="2 3" key="1">
    <citation type="submission" date="2015-08" db="EMBL/GenBank/DDBJ databases">
        <title>Genome sequencing and assembly of the deep-sea bacterium Idiomarina zobellii.</title>
        <authorList>
            <person name="Mithoefer S.D."/>
            <person name="Rheaume B.A."/>
            <person name="MacLea K.S."/>
        </authorList>
    </citation>
    <scope>NUCLEOTIDE SEQUENCE [LARGE SCALE GENOMIC DNA]</scope>
    <source>
        <strain evidence="2 3">KMM 231</strain>
    </source>
</reference>
<feature type="transmembrane region" description="Helical" evidence="1">
    <location>
        <begin position="66"/>
        <end position="83"/>
    </location>
</feature>
<dbReference type="AlphaFoldDB" id="A0A837NI58"/>
<organism evidence="2 3">
    <name type="scientific">Idiomarina zobellii</name>
    <dbReference type="NCBI Taxonomy" id="86103"/>
    <lineage>
        <taxon>Bacteria</taxon>
        <taxon>Pseudomonadati</taxon>
        <taxon>Pseudomonadota</taxon>
        <taxon>Gammaproteobacteria</taxon>
        <taxon>Alteromonadales</taxon>
        <taxon>Idiomarinaceae</taxon>
        <taxon>Idiomarina</taxon>
    </lineage>
</organism>
<dbReference type="EMBL" id="LHSG01000004">
    <property type="protein sequence ID" value="KPD24015.1"/>
    <property type="molecule type" value="Genomic_DNA"/>
</dbReference>
<evidence type="ECO:0000256" key="1">
    <source>
        <dbReference type="SAM" id="Phobius"/>
    </source>
</evidence>
<keyword evidence="1" id="KW-1133">Transmembrane helix</keyword>
<keyword evidence="1" id="KW-0472">Membrane</keyword>
<dbReference type="RefSeq" id="WP_053953334.1">
    <property type="nucleotide sequence ID" value="NZ_FNCB01000005.1"/>
</dbReference>
<keyword evidence="3" id="KW-1185">Reference proteome</keyword>
<evidence type="ECO:0000313" key="2">
    <source>
        <dbReference type="EMBL" id="KPD24015.1"/>
    </source>
</evidence>
<proteinExistence type="predicted"/>
<gene>
    <name evidence="2" type="ORF">AFK76_05685</name>
</gene>
<name>A0A837NI58_9GAMM</name>
<accession>A0A837NI58</accession>
<evidence type="ECO:0000313" key="3">
    <source>
        <dbReference type="Proteomes" id="UP000053030"/>
    </source>
</evidence>
<keyword evidence="1" id="KW-0812">Transmembrane</keyword>
<dbReference type="Proteomes" id="UP000053030">
    <property type="component" value="Unassembled WGS sequence"/>
</dbReference>